<proteinExistence type="predicted"/>
<accession>A0A024VCW4</accession>
<organism evidence="1 2">
    <name type="scientific">Plasmodium falciparum Vietnam Oak-Knoll</name>
    <name type="common">FVO</name>
    <dbReference type="NCBI Taxonomy" id="1036723"/>
    <lineage>
        <taxon>Eukaryota</taxon>
        <taxon>Sar</taxon>
        <taxon>Alveolata</taxon>
        <taxon>Apicomplexa</taxon>
        <taxon>Aconoidasida</taxon>
        <taxon>Haemosporida</taxon>
        <taxon>Plasmodiidae</taxon>
        <taxon>Plasmodium</taxon>
        <taxon>Plasmodium (Laverania)</taxon>
    </lineage>
</organism>
<reference evidence="1 2" key="2">
    <citation type="submission" date="2013-02" db="EMBL/GenBank/DDBJ databases">
        <title>The Genome Sequence of Plasmodium falciparum Vietnam Oak-Knoll (FVO).</title>
        <authorList>
            <consortium name="The Broad Institute Genome Sequencing Platform"/>
            <consortium name="The Broad Institute Genome Sequencing Center for Infectious Disease"/>
            <person name="Neafsey D."/>
            <person name="Cheeseman I."/>
            <person name="Volkman S."/>
            <person name="Adams J."/>
            <person name="Walker B."/>
            <person name="Young S.K."/>
            <person name="Zeng Q."/>
            <person name="Gargeya S."/>
            <person name="Fitzgerald M."/>
            <person name="Haas B."/>
            <person name="Abouelleil A."/>
            <person name="Alvarado L."/>
            <person name="Arachchi H.M."/>
            <person name="Berlin A.M."/>
            <person name="Chapman S.B."/>
            <person name="Dewar J."/>
            <person name="Goldberg J."/>
            <person name="Griggs A."/>
            <person name="Gujja S."/>
            <person name="Hansen M."/>
            <person name="Howarth C."/>
            <person name="Imamovic A."/>
            <person name="Larimer J."/>
            <person name="McCowan C."/>
            <person name="Murphy C."/>
            <person name="Neiman D."/>
            <person name="Pearson M."/>
            <person name="Priest M."/>
            <person name="Roberts A."/>
            <person name="Saif S."/>
            <person name="Shea T."/>
            <person name="Sisk P."/>
            <person name="Sykes S."/>
            <person name="Wortman J."/>
            <person name="Nusbaum C."/>
            <person name="Birren B."/>
        </authorList>
    </citation>
    <scope>NUCLEOTIDE SEQUENCE [LARGE SCALE GENOMIC DNA]</scope>
    <source>
        <strain evidence="2">Vietnam Oak-Knoll (FVO)</strain>
    </source>
</reference>
<dbReference type="Proteomes" id="UP000030690">
    <property type="component" value="Unassembled WGS sequence"/>
</dbReference>
<protein>
    <submittedName>
        <fullName evidence="1">Uncharacterized protein</fullName>
    </submittedName>
</protein>
<sequence>MYTYTFVYVYKNNIDFSTIFPKLRKEKSTTLKKKINYKINYINDNIKKKINMYNRIIKITFHKL</sequence>
<reference evidence="1 2" key="1">
    <citation type="submission" date="2013-02" db="EMBL/GenBank/DDBJ databases">
        <title>The Genome Annotation of Plasmodium falciparum Vietnam Oak-Knoll (FVO).</title>
        <authorList>
            <consortium name="The Broad Institute Genome Sequencing Platform"/>
            <consortium name="The Broad Institute Genome Sequencing Center for Infectious Disease"/>
            <person name="Neafsey D."/>
            <person name="Hoffman S."/>
            <person name="Volkman S."/>
            <person name="Rosenthal P."/>
            <person name="Walker B."/>
            <person name="Young S.K."/>
            <person name="Zeng Q."/>
            <person name="Gargeya S."/>
            <person name="Fitzgerald M."/>
            <person name="Haas B."/>
            <person name="Abouelleil A."/>
            <person name="Allen A.W."/>
            <person name="Alvarado L."/>
            <person name="Arachchi H.M."/>
            <person name="Berlin A.M."/>
            <person name="Chapman S.B."/>
            <person name="Gainer-Dewar J."/>
            <person name="Goldberg J."/>
            <person name="Griggs A."/>
            <person name="Gujja S."/>
            <person name="Hansen M."/>
            <person name="Howarth C."/>
            <person name="Imamovic A."/>
            <person name="Ireland A."/>
            <person name="Larimer J."/>
            <person name="McCowan C."/>
            <person name="Murphy C."/>
            <person name="Pearson M."/>
            <person name="Poon T.W."/>
            <person name="Priest M."/>
            <person name="Roberts A."/>
            <person name="Saif S."/>
            <person name="Shea T."/>
            <person name="Sisk P."/>
            <person name="Sykes S."/>
            <person name="Wortman J."/>
            <person name="Nusbaum C."/>
            <person name="Birren B."/>
        </authorList>
    </citation>
    <scope>NUCLEOTIDE SEQUENCE [LARGE SCALE GENOMIC DNA]</scope>
    <source>
        <strain evidence="2">Vietnam Oak-Knoll (FVO)</strain>
    </source>
</reference>
<dbReference type="AlphaFoldDB" id="A0A024VCW4"/>
<evidence type="ECO:0000313" key="1">
    <source>
        <dbReference type="EMBL" id="ETW20442.1"/>
    </source>
</evidence>
<dbReference type="EMBL" id="KI925019">
    <property type="protein sequence ID" value="ETW20442.1"/>
    <property type="molecule type" value="Genomic_DNA"/>
</dbReference>
<gene>
    <name evidence="1" type="ORF">PFFVO_00627</name>
</gene>
<name>A0A024VCW4_PLAFA</name>
<evidence type="ECO:0000313" key="2">
    <source>
        <dbReference type="Proteomes" id="UP000030690"/>
    </source>
</evidence>